<dbReference type="AlphaFoldDB" id="A0A292YC82"/>
<dbReference type="GO" id="GO:0051117">
    <property type="term" value="F:ATPase binding"/>
    <property type="evidence" value="ECO:0007669"/>
    <property type="project" value="TreeGrafter"/>
</dbReference>
<dbReference type="GO" id="GO:0033179">
    <property type="term" value="C:proton-transporting V-type ATPase, V0 domain"/>
    <property type="evidence" value="ECO:0007669"/>
    <property type="project" value="InterPro"/>
</dbReference>
<name>A0A292YC82_9BACT</name>
<keyword evidence="5 8" id="KW-1133">Transmembrane helix</keyword>
<protein>
    <submittedName>
        <fullName evidence="9">V/A-type H+/Na+-transporting ATPase subunit I</fullName>
    </submittedName>
</protein>
<comment type="caution">
    <text evidence="9">The sequence shown here is derived from an EMBL/GenBank/DDBJ whole genome shotgun (WGS) entry which is preliminary data.</text>
</comment>
<evidence type="ECO:0000256" key="1">
    <source>
        <dbReference type="ARBA" id="ARBA00004141"/>
    </source>
</evidence>
<dbReference type="GO" id="GO:0016471">
    <property type="term" value="C:vacuolar proton-transporting V-type ATPase complex"/>
    <property type="evidence" value="ECO:0007669"/>
    <property type="project" value="TreeGrafter"/>
</dbReference>
<dbReference type="GO" id="GO:0046961">
    <property type="term" value="F:proton-transporting ATPase activity, rotational mechanism"/>
    <property type="evidence" value="ECO:0007669"/>
    <property type="project" value="InterPro"/>
</dbReference>
<comment type="subcellular location">
    <subcellularLocation>
        <location evidence="1">Membrane</location>
        <topology evidence="1">Multi-pass membrane protein</topology>
    </subcellularLocation>
</comment>
<sequence length="571" mass="66709">MLFPETMYKVTFKIPEDKIDEFLDFLIKKKILHIKKEENRLFKEEFYKIKNLLMIAKKYISISQAPPVNAKKENFTIDEIEKYLMGVSEKFEKYINLKKEILRKEENLDKLNTFLDIVKVDKEFLNSLKFLTFECANLPVEHFEKIKFLMLNYNILSVYEIKNNNVYTVFISPPKKHDKIFEVLKEFSILTINKDLFLLKKEDIEKEKNILTVLEEDIKKEKEKLIKVYSHLKYLYQIYDVKSFLQQKDGFYILEGWIPKSKFEKLPFLISKKVDYTDAPILLNTPKIFKPFELLVKNYSLPKPYEINPTVAFAIVFLFLFGLMFGDIGQGFVLAVLGYFLSKKSLFGNILFLSGISSMIFGVIYGHCFGFEIFHTFSPLENINSLIVISIAAGVFIISLGFFIFMFTNYKKNNLKKLIWGENGIVSFIIYMLLIWIAIKMFVFNVSIKIDLAILFVLAAVFLGHLIYESKKTSESFFEVLIAFLENITNTISFVRAGAFALAHAALFMAIFSIARMLNESGYWIVIVLGNIFIIILEGVVVFIQTLRLEYYEFFKRFYEGGGYEYKPFGS</sequence>
<dbReference type="OrthoDB" id="9803814at2"/>
<evidence type="ECO:0000256" key="3">
    <source>
        <dbReference type="ARBA" id="ARBA00022448"/>
    </source>
</evidence>
<feature type="transmembrane region" description="Helical" evidence="8">
    <location>
        <begin position="386"/>
        <end position="407"/>
    </location>
</feature>
<dbReference type="RefSeq" id="WP_096258271.1">
    <property type="nucleotide sequence ID" value="NZ_BDME01000001.1"/>
</dbReference>
<feature type="transmembrane region" description="Helical" evidence="8">
    <location>
        <begin position="419"/>
        <end position="444"/>
    </location>
</feature>
<reference evidence="9 10" key="1">
    <citation type="journal article" date="2017" name="Syst. Appl. Microbiol.">
        <title>Lebetimonas natsushimae sp. nov., a novel strictly anaerobic, moderately thermophilic chemoautotroph isolated from a deep-sea hydrothermal vent polychaete nest in the Mid-Okinawa Trough.</title>
        <authorList>
            <person name="Nagata R."/>
            <person name="Takaki Y."/>
            <person name="Tame A."/>
            <person name="Nunoura T."/>
            <person name="Muto H."/>
            <person name="Mino S."/>
            <person name="Sawayama S."/>
            <person name="Takai K."/>
            <person name="Nakagawa S."/>
        </authorList>
    </citation>
    <scope>NUCLEOTIDE SEQUENCE [LARGE SCALE GENOMIC DNA]</scope>
    <source>
        <strain evidence="9 10">HS1857</strain>
    </source>
</reference>
<gene>
    <name evidence="9" type="ORF">LNAT_P0411</name>
</gene>
<feature type="transmembrane region" description="Helical" evidence="8">
    <location>
        <begin position="346"/>
        <end position="366"/>
    </location>
</feature>
<evidence type="ECO:0000256" key="2">
    <source>
        <dbReference type="ARBA" id="ARBA00009904"/>
    </source>
</evidence>
<keyword evidence="7 8" id="KW-0472">Membrane</keyword>
<dbReference type="PANTHER" id="PTHR11629:SF63">
    <property type="entry name" value="V-TYPE PROTON ATPASE SUBUNIT A"/>
    <property type="match status" value="1"/>
</dbReference>
<feature type="transmembrane region" description="Helical" evidence="8">
    <location>
        <begin position="521"/>
        <end position="547"/>
    </location>
</feature>
<evidence type="ECO:0000256" key="8">
    <source>
        <dbReference type="SAM" id="Phobius"/>
    </source>
</evidence>
<feature type="transmembrane region" description="Helical" evidence="8">
    <location>
        <begin position="494"/>
        <end position="515"/>
    </location>
</feature>
<comment type="similarity">
    <text evidence="2">Belongs to the V-ATPase 116 kDa subunit family.</text>
</comment>
<dbReference type="GO" id="GO:0007035">
    <property type="term" value="P:vacuolar acidification"/>
    <property type="evidence" value="ECO:0007669"/>
    <property type="project" value="TreeGrafter"/>
</dbReference>
<dbReference type="InterPro" id="IPR002490">
    <property type="entry name" value="V-ATPase_116kDa_su"/>
</dbReference>
<organism evidence="9 10">
    <name type="scientific">Lebetimonas natsushimae</name>
    <dbReference type="NCBI Taxonomy" id="1936991"/>
    <lineage>
        <taxon>Bacteria</taxon>
        <taxon>Pseudomonadati</taxon>
        <taxon>Campylobacterota</taxon>
        <taxon>Epsilonproteobacteria</taxon>
        <taxon>Nautiliales</taxon>
        <taxon>Nautiliaceae</taxon>
        <taxon>Lebetimonas</taxon>
    </lineage>
</organism>
<keyword evidence="4 8" id="KW-0812">Transmembrane</keyword>
<proteinExistence type="inferred from homology"/>
<evidence type="ECO:0000256" key="5">
    <source>
        <dbReference type="ARBA" id="ARBA00022989"/>
    </source>
</evidence>
<dbReference type="Proteomes" id="UP000217944">
    <property type="component" value="Unassembled WGS sequence"/>
</dbReference>
<feature type="transmembrane region" description="Helical" evidence="8">
    <location>
        <begin position="311"/>
        <end position="339"/>
    </location>
</feature>
<dbReference type="Pfam" id="PF01496">
    <property type="entry name" value="V_ATPase_I"/>
    <property type="match status" value="2"/>
</dbReference>
<evidence type="ECO:0000256" key="6">
    <source>
        <dbReference type="ARBA" id="ARBA00023065"/>
    </source>
</evidence>
<accession>A0A292YC82</accession>
<feature type="transmembrane region" description="Helical" evidence="8">
    <location>
        <begin position="450"/>
        <end position="468"/>
    </location>
</feature>
<evidence type="ECO:0000256" key="7">
    <source>
        <dbReference type="ARBA" id="ARBA00023136"/>
    </source>
</evidence>
<keyword evidence="10" id="KW-1185">Reference proteome</keyword>
<evidence type="ECO:0000256" key="4">
    <source>
        <dbReference type="ARBA" id="ARBA00022692"/>
    </source>
</evidence>
<dbReference type="EMBL" id="BDME01000001">
    <property type="protein sequence ID" value="GAX87116.1"/>
    <property type="molecule type" value="Genomic_DNA"/>
</dbReference>
<evidence type="ECO:0000313" key="10">
    <source>
        <dbReference type="Proteomes" id="UP000217944"/>
    </source>
</evidence>
<keyword evidence="6" id="KW-0406">Ion transport</keyword>
<evidence type="ECO:0000313" key="9">
    <source>
        <dbReference type="EMBL" id="GAX87116.1"/>
    </source>
</evidence>
<dbReference type="PANTHER" id="PTHR11629">
    <property type="entry name" value="VACUOLAR PROTON ATPASES"/>
    <property type="match status" value="1"/>
</dbReference>
<keyword evidence="3" id="KW-0813">Transport</keyword>